<keyword evidence="6" id="KW-1185">Reference proteome</keyword>
<organism evidence="5 6">
    <name type="scientific">Pontibacter rugosus</name>
    <dbReference type="NCBI Taxonomy" id="1745966"/>
    <lineage>
        <taxon>Bacteria</taxon>
        <taxon>Pseudomonadati</taxon>
        <taxon>Bacteroidota</taxon>
        <taxon>Cytophagia</taxon>
        <taxon>Cytophagales</taxon>
        <taxon>Hymenobacteraceae</taxon>
        <taxon>Pontibacter</taxon>
    </lineage>
</organism>
<evidence type="ECO:0000313" key="5">
    <source>
        <dbReference type="EMBL" id="MFD1187406.1"/>
    </source>
</evidence>
<dbReference type="InterPro" id="IPR046346">
    <property type="entry name" value="Aminoacid_DH-like_N_sf"/>
</dbReference>
<evidence type="ECO:0000313" key="6">
    <source>
        <dbReference type="Proteomes" id="UP001597094"/>
    </source>
</evidence>
<evidence type="ECO:0000259" key="4">
    <source>
        <dbReference type="Pfam" id="PF08501"/>
    </source>
</evidence>
<dbReference type="PANTHER" id="PTHR21089">
    <property type="entry name" value="SHIKIMATE DEHYDROGENASE"/>
    <property type="match status" value="1"/>
</dbReference>
<dbReference type="Gene3D" id="3.40.50.720">
    <property type="entry name" value="NAD(P)-binding Rossmann-like Domain"/>
    <property type="match status" value="1"/>
</dbReference>
<proteinExistence type="predicted"/>
<reference evidence="6" key="1">
    <citation type="journal article" date="2019" name="Int. J. Syst. Evol. Microbiol.">
        <title>The Global Catalogue of Microorganisms (GCM) 10K type strain sequencing project: providing services to taxonomists for standard genome sequencing and annotation.</title>
        <authorList>
            <consortium name="The Broad Institute Genomics Platform"/>
            <consortium name="The Broad Institute Genome Sequencing Center for Infectious Disease"/>
            <person name="Wu L."/>
            <person name="Ma J."/>
        </authorList>
    </citation>
    <scope>NUCLEOTIDE SEQUENCE [LARGE SCALE GENOMIC DNA]</scope>
    <source>
        <strain evidence="6">JCM 31319</strain>
    </source>
</reference>
<dbReference type="Pfam" id="PF08501">
    <property type="entry name" value="Shikimate_dh_N"/>
    <property type="match status" value="1"/>
</dbReference>
<comment type="caution">
    <text evidence="5">The sequence shown here is derived from an EMBL/GenBank/DDBJ whole genome shotgun (WGS) entry which is preliminary data.</text>
</comment>
<feature type="domain" description="Shikimate dehydrogenase substrate binding N-terminal" evidence="4">
    <location>
        <begin position="6"/>
        <end position="88"/>
    </location>
</feature>
<dbReference type="PANTHER" id="PTHR21089:SF1">
    <property type="entry name" value="BIFUNCTIONAL 3-DEHYDROQUINATE DEHYDRATASE_SHIKIMATE DEHYDROGENASE, CHLOROPLASTIC"/>
    <property type="match status" value="1"/>
</dbReference>
<keyword evidence="2" id="KW-0560">Oxidoreductase</keyword>
<evidence type="ECO:0000256" key="3">
    <source>
        <dbReference type="ARBA" id="ARBA00023141"/>
    </source>
</evidence>
<dbReference type="InterPro" id="IPR013708">
    <property type="entry name" value="Shikimate_DH-bd_N"/>
</dbReference>
<dbReference type="EMBL" id="JBHTLD010000138">
    <property type="protein sequence ID" value="MFD1187406.1"/>
    <property type="molecule type" value="Genomic_DNA"/>
</dbReference>
<sequence>MRKFGLIGKKLGHSFSKKYFTEKFEREGITDAAYELYEIPQIENLPSLLEQEPELVGLNVTVPYKEQVLPFLDALDSAAASIGAVNTIKIREGQSIGYNTDYIGFKTTLEDFYPEQQREQALVLGTGGAAKAVWAALNALNIPFKRVSRNEAEGQLTYAQLGPEIVATHNLIINTTPLGMFPEVKEAPTLSFNSITSKHYVYDLVYNPEYTLLMQKCAERGANTINGLPMLHAQANAAWQVWNA</sequence>
<keyword evidence="3" id="KW-0057">Aromatic amino acid biosynthesis</keyword>
<name>A0ABW3STX4_9BACT</name>
<evidence type="ECO:0000256" key="2">
    <source>
        <dbReference type="ARBA" id="ARBA00023002"/>
    </source>
</evidence>
<evidence type="ECO:0000256" key="1">
    <source>
        <dbReference type="ARBA" id="ARBA00004871"/>
    </source>
</evidence>
<dbReference type="InterPro" id="IPR036291">
    <property type="entry name" value="NAD(P)-bd_dom_sf"/>
</dbReference>
<dbReference type="SUPFAM" id="SSF53223">
    <property type="entry name" value="Aminoacid dehydrogenase-like, N-terminal domain"/>
    <property type="match status" value="1"/>
</dbReference>
<dbReference type="Gene3D" id="3.40.50.10860">
    <property type="entry name" value="Leucine Dehydrogenase, chain A, domain 1"/>
    <property type="match status" value="1"/>
</dbReference>
<dbReference type="Proteomes" id="UP001597094">
    <property type="component" value="Unassembled WGS sequence"/>
</dbReference>
<keyword evidence="3" id="KW-0028">Amino-acid biosynthesis</keyword>
<protein>
    <submittedName>
        <fullName evidence="5">Shikimate dehydrogenase family protein</fullName>
    </submittedName>
</protein>
<dbReference type="SUPFAM" id="SSF51735">
    <property type="entry name" value="NAD(P)-binding Rossmann-fold domains"/>
    <property type="match status" value="1"/>
</dbReference>
<dbReference type="CDD" id="cd01065">
    <property type="entry name" value="NAD_bind_Shikimate_DH"/>
    <property type="match status" value="1"/>
</dbReference>
<comment type="pathway">
    <text evidence="1">Metabolic intermediate biosynthesis; chorismate biosynthesis; chorismate from D-erythrose 4-phosphate and phosphoenolpyruvate: step 4/7.</text>
</comment>
<gene>
    <name evidence="5" type="ORF">ACFQ2O_14405</name>
</gene>
<accession>A0ABW3STX4</accession>
<dbReference type="InterPro" id="IPR022893">
    <property type="entry name" value="Shikimate_DH_fam"/>
</dbReference>
<dbReference type="RefSeq" id="WP_377528845.1">
    <property type="nucleotide sequence ID" value="NZ_JBHTLD010000138.1"/>
</dbReference>